<dbReference type="PANTHER" id="PTHR46575">
    <property type="entry name" value="AMYLOID PROTEIN-BINDING PROTEIN 2"/>
    <property type="match status" value="1"/>
</dbReference>
<evidence type="ECO:0000313" key="4">
    <source>
        <dbReference type="Proteomes" id="UP001562425"/>
    </source>
</evidence>
<proteinExistence type="predicted"/>
<gene>
    <name evidence="3" type="ORF">pipiens_017965</name>
</gene>
<protein>
    <recommendedName>
        <fullName evidence="5">Kinesin light chain</fullName>
    </recommendedName>
</protein>
<dbReference type="SUPFAM" id="SSF48452">
    <property type="entry name" value="TPR-like"/>
    <property type="match status" value="2"/>
</dbReference>
<dbReference type="Pfam" id="PF13374">
    <property type="entry name" value="TPR_10"/>
    <property type="match status" value="1"/>
</dbReference>
<name>A0ABD1CE37_CULPP</name>
<dbReference type="PANTHER" id="PTHR46575:SF1">
    <property type="entry name" value="AMYLOID PROTEIN-BINDING PROTEIN 2"/>
    <property type="match status" value="1"/>
</dbReference>
<dbReference type="Proteomes" id="UP001562425">
    <property type="component" value="Unassembled WGS sequence"/>
</dbReference>
<evidence type="ECO:0008006" key="5">
    <source>
        <dbReference type="Google" id="ProtNLM"/>
    </source>
</evidence>
<sequence length="641" mass="72802">MAKEPASLYNQCLLAYVKNLNHNVASLDRIAELRHLPTAILATVYEQMCNFDSLKDILLVQLTDLDTFNRLIRQASLKQIMFKCVQTLMTAHRMVVSELQTNFCRSTSVYYLQNGAVTGAVRDACLEDHAGARQKGDDRDKGQDTSWRVVAAFVDQIDNGIRLGSFLCESGWLEDSLHVFNITLDMIQLLRASYMRHLIELNCIQKLLCAQTAFCCFKEANVTCAQALAIIDKLTQQHQQDLKSSSQPCSSSSSSSSCSSRKSSHSFSSGSSHGEDVDALSNIPNSLLANIYQQISVLHFYRSEYDLSYRWSIRALKHINKHTPDRIIVDVLRQVAKSCVVKRQFQSASMLIKQAVCRARNSFGTNHQKYADALLDYGFFLLNVDSIANSVAVYTEAHEILCRIFGPRNLHVAVAHEDLAYCLYVLEYSSGKFDSATANVERAIDIMKELVPSNHLMLASAKRVKALILEEIALDTMASTIDYNRCKSLLEQSEELHRSALHLSLEAFGETNVQTAKHYGNLGRLYQSMSKFDDAEQMHKRAIRIKTHILGPYDYEVGLSIGHLASLYNYHMQKHQEAEELYLKSIEISLRLFGESYSGLEYDYRGLIHIYEYTGDQARYDQYSNVLEEWRMLRENNQAVR</sequence>
<dbReference type="InterPro" id="IPR042476">
    <property type="entry name" value="APPBP2"/>
</dbReference>
<evidence type="ECO:0000313" key="3">
    <source>
        <dbReference type="EMBL" id="KAL1374652.1"/>
    </source>
</evidence>
<evidence type="ECO:0000256" key="2">
    <source>
        <dbReference type="SAM" id="MobiDB-lite"/>
    </source>
</evidence>
<evidence type="ECO:0000256" key="1">
    <source>
        <dbReference type="PROSITE-ProRule" id="PRU00339"/>
    </source>
</evidence>
<dbReference type="InterPro" id="IPR011990">
    <property type="entry name" value="TPR-like_helical_dom_sf"/>
</dbReference>
<feature type="repeat" description="TPR" evidence="1">
    <location>
        <begin position="516"/>
        <end position="549"/>
    </location>
</feature>
<dbReference type="SMART" id="SM00028">
    <property type="entry name" value="TPR"/>
    <property type="match status" value="1"/>
</dbReference>
<dbReference type="InterPro" id="IPR019734">
    <property type="entry name" value="TPR_rpt"/>
</dbReference>
<accession>A0ABD1CE37</accession>
<dbReference type="PROSITE" id="PS50005">
    <property type="entry name" value="TPR"/>
    <property type="match status" value="1"/>
</dbReference>
<feature type="region of interest" description="Disordered" evidence="2">
    <location>
        <begin position="244"/>
        <end position="274"/>
    </location>
</feature>
<dbReference type="AlphaFoldDB" id="A0ABD1CE37"/>
<feature type="non-terminal residue" evidence="3">
    <location>
        <position position="641"/>
    </location>
</feature>
<organism evidence="3 4">
    <name type="scientific">Culex pipiens pipiens</name>
    <name type="common">Northern house mosquito</name>
    <dbReference type="NCBI Taxonomy" id="38569"/>
    <lineage>
        <taxon>Eukaryota</taxon>
        <taxon>Metazoa</taxon>
        <taxon>Ecdysozoa</taxon>
        <taxon>Arthropoda</taxon>
        <taxon>Hexapoda</taxon>
        <taxon>Insecta</taxon>
        <taxon>Pterygota</taxon>
        <taxon>Neoptera</taxon>
        <taxon>Endopterygota</taxon>
        <taxon>Diptera</taxon>
        <taxon>Nematocera</taxon>
        <taxon>Culicoidea</taxon>
        <taxon>Culicidae</taxon>
        <taxon>Culicinae</taxon>
        <taxon>Culicini</taxon>
        <taxon>Culex</taxon>
        <taxon>Culex</taxon>
    </lineage>
</organism>
<dbReference type="Pfam" id="PF13424">
    <property type="entry name" value="TPR_12"/>
    <property type="match status" value="1"/>
</dbReference>
<feature type="compositionally biased region" description="Low complexity" evidence="2">
    <location>
        <begin position="244"/>
        <end position="272"/>
    </location>
</feature>
<dbReference type="Gene3D" id="1.25.40.10">
    <property type="entry name" value="Tetratricopeptide repeat domain"/>
    <property type="match status" value="2"/>
</dbReference>
<reference evidence="3 4" key="1">
    <citation type="submission" date="2024-05" db="EMBL/GenBank/DDBJ databases">
        <title>Culex pipiens pipiens assembly and annotation.</title>
        <authorList>
            <person name="Alout H."/>
            <person name="Durand T."/>
        </authorList>
    </citation>
    <scope>NUCLEOTIDE SEQUENCE [LARGE SCALE GENOMIC DNA]</scope>
    <source>
        <strain evidence="3">HA-2024</strain>
        <tissue evidence="3">Whole body</tissue>
    </source>
</reference>
<comment type="caution">
    <text evidence="3">The sequence shown here is derived from an EMBL/GenBank/DDBJ whole genome shotgun (WGS) entry which is preliminary data.</text>
</comment>
<keyword evidence="1" id="KW-0802">TPR repeat</keyword>
<keyword evidence="4" id="KW-1185">Reference proteome</keyword>
<dbReference type="EMBL" id="JBEHCU010013146">
    <property type="protein sequence ID" value="KAL1374652.1"/>
    <property type="molecule type" value="Genomic_DNA"/>
</dbReference>